<dbReference type="Proteomes" id="UP001055115">
    <property type="component" value="Unassembled WGS sequence"/>
</dbReference>
<feature type="coiled-coil region" evidence="15">
    <location>
        <begin position="166"/>
        <end position="249"/>
    </location>
</feature>
<sequence length="461" mass="53659">MSYNPRMSIIPPTQTQSRTRKKEDEADAFMRLPDKEIVGCITDIGIPFTVADLQKPNPLQVQMIFEWFAELLLNATRETVEPAMRAAAEDICGEYSDVVPPDTRNLMGFYVSLRRLLAECGIQDFSFNDLYKPSHDRLVKIFSYLINFVRFRESQTSVIDEHFNKAETTKSRIESLYSENQEMESRLVDMKRNRKAMEVQVREKTSRNEELKQRLLELRRNQERVAARLEDAKVKKTELTTALEEKTAQKLVQKQDCAKLRPYVMQSPSALQATLTELSNALNSEKAHIEALDRRSRALQTSADSFSVVSTDVASCIKVLDEIGVELAKEEEENLKNVKQRDALSERGNNVREVERTEALLQRQLLKWNERTEKLREQSSAKAHEAKEKMEELRAVHRKLTEERTEKGKDIERRRVRIEQTEKKMLDLKENIENEIHSAYDEFLKMDSHIKLYITEMEQAL</sequence>
<dbReference type="GO" id="GO:0051315">
    <property type="term" value="P:attachment of mitotic spindle microtubules to kinetochore"/>
    <property type="evidence" value="ECO:0007669"/>
    <property type="project" value="TreeGrafter"/>
</dbReference>
<feature type="region of interest" description="Disordered" evidence="16">
    <location>
        <begin position="1"/>
        <end position="23"/>
    </location>
</feature>
<evidence type="ECO:0000313" key="20">
    <source>
        <dbReference type="Proteomes" id="UP001055115"/>
    </source>
</evidence>
<gene>
    <name evidence="19" type="ORF">ColSpa_05650</name>
</gene>
<dbReference type="GO" id="GO:0007052">
    <property type="term" value="P:mitotic spindle organization"/>
    <property type="evidence" value="ECO:0007669"/>
    <property type="project" value="TreeGrafter"/>
</dbReference>
<organism evidence="19 20">
    <name type="scientific">Colletotrichum spaethianum</name>
    <dbReference type="NCBI Taxonomy" id="700344"/>
    <lineage>
        <taxon>Eukaryota</taxon>
        <taxon>Fungi</taxon>
        <taxon>Dikarya</taxon>
        <taxon>Ascomycota</taxon>
        <taxon>Pezizomycotina</taxon>
        <taxon>Sordariomycetes</taxon>
        <taxon>Hypocreomycetidae</taxon>
        <taxon>Glomerellales</taxon>
        <taxon>Glomerellaceae</taxon>
        <taxon>Colletotrichum</taxon>
        <taxon>Colletotrichum spaethianum species complex</taxon>
    </lineage>
</organism>
<evidence type="ECO:0000259" key="18">
    <source>
        <dbReference type="Pfam" id="PF18595"/>
    </source>
</evidence>
<evidence type="ECO:0000313" key="19">
    <source>
        <dbReference type="EMBL" id="GKT45469.1"/>
    </source>
</evidence>
<keyword evidence="9" id="KW-0995">Kinetochore</keyword>
<evidence type="ECO:0000256" key="4">
    <source>
        <dbReference type="ARBA" id="ARBA00005498"/>
    </source>
</evidence>
<dbReference type="InterPro" id="IPR041112">
    <property type="entry name" value="Nuf2_DHR10-like"/>
</dbReference>
<keyword evidence="20" id="KW-1185">Reference proteome</keyword>
<dbReference type="GO" id="GO:0005634">
    <property type="term" value="C:nucleus"/>
    <property type="evidence" value="ECO:0007669"/>
    <property type="project" value="UniProtKB-SubCell"/>
</dbReference>
<feature type="domain" description="Kinetochore protein Nuf2 N-terminal" evidence="17">
    <location>
        <begin position="27"/>
        <end position="167"/>
    </location>
</feature>
<dbReference type="GO" id="GO:0051301">
    <property type="term" value="P:cell division"/>
    <property type="evidence" value="ECO:0007669"/>
    <property type="project" value="UniProtKB-KW"/>
</dbReference>
<evidence type="ECO:0000256" key="6">
    <source>
        <dbReference type="ARBA" id="ARBA00022454"/>
    </source>
</evidence>
<protein>
    <recommendedName>
        <fullName evidence="5">Probable kinetochore protein NUF2</fullName>
    </recommendedName>
    <alternativeName>
        <fullName evidence="14">Probable kinetochore protein nuf2</fullName>
    </alternativeName>
</protein>
<dbReference type="GO" id="GO:0045132">
    <property type="term" value="P:meiotic chromosome segregation"/>
    <property type="evidence" value="ECO:0007669"/>
    <property type="project" value="TreeGrafter"/>
</dbReference>
<evidence type="ECO:0000256" key="12">
    <source>
        <dbReference type="ARBA" id="ARBA00023306"/>
    </source>
</evidence>
<evidence type="ECO:0000256" key="5">
    <source>
        <dbReference type="ARBA" id="ARBA00017594"/>
    </source>
</evidence>
<dbReference type="EMBL" id="BQXU01000012">
    <property type="protein sequence ID" value="GKT45469.1"/>
    <property type="molecule type" value="Genomic_DNA"/>
</dbReference>
<comment type="function">
    <text evidence="1">Acts as a component of the essential kinetochore-associated NDC80 complex, which is required for chromosome segregation and spindle checkpoint activity.</text>
</comment>
<evidence type="ECO:0000256" key="9">
    <source>
        <dbReference type="ARBA" id="ARBA00022838"/>
    </source>
</evidence>
<feature type="domain" description="Nuf2 DHR10-like" evidence="18">
    <location>
        <begin position="279"/>
        <end position="395"/>
    </location>
</feature>
<keyword evidence="10 15" id="KW-0175">Coiled coil</keyword>
<feature type="compositionally biased region" description="Polar residues" evidence="16">
    <location>
        <begin position="1"/>
        <end position="17"/>
    </location>
</feature>
<evidence type="ECO:0000256" key="15">
    <source>
        <dbReference type="SAM" id="Coils"/>
    </source>
</evidence>
<keyword evidence="12" id="KW-0131">Cell cycle</keyword>
<accession>A0AA37P7S7</accession>
<evidence type="ECO:0000256" key="8">
    <source>
        <dbReference type="ARBA" id="ARBA00022776"/>
    </source>
</evidence>
<dbReference type="InterPro" id="IPR038275">
    <property type="entry name" value="Nuf2_N_sf"/>
</dbReference>
<dbReference type="PANTHER" id="PTHR21650">
    <property type="entry name" value="MEMBRALIN/KINETOCHORE PROTEIN NUF2"/>
    <property type="match status" value="1"/>
</dbReference>
<keyword evidence="6" id="KW-0158">Chromosome</keyword>
<evidence type="ECO:0000256" key="14">
    <source>
        <dbReference type="ARBA" id="ARBA00072418"/>
    </source>
</evidence>
<comment type="subcellular location">
    <subcellularLocation>
        <location evidence="3">Chromosome</location>
        <location evidence="3">Centromere</location>
        <location evidence="3">Kinetochore</location>
    </subcellularLocation>
    <subcellularLocation>
        <location evidence="2">Nucleus</location>
    </subcellularLocation>
</comment>
<dbReference type="InterPro" id="IPR005549">
    <property type="entry name" value="Kinetochore_Nuf2_N"/>
</dbReference>
<evidence type="ECO:0000256" key="3">
    <source>
        <dbReference type="ARBA" id="ARBA00004629"/>
    </source>
</evidence>
<keyword evidence="13" id="KW-0137">Centromere</keyword>
<dbReference type="GO" id="GO:0044877">
    <property type="term" value="F:protein-containing complex binding"/>
    <property type="evidence" value="ECO:0007669"/>
    <property type="project" value="TreeGrafter"/>
</dbReference>
<evidence type="ECO:0000256" key="7">
    <source>
        <dbReference type="ARBA" id="ARBA00022618"/>
    </source>
</evidence>
<evidence type="ECO:0000259" key="17">
    <source>
        <dbReference type="Pfam" id="PF03800"/>
    </source>
</evidence>
<reference evidence="19 20" key="1">
    <citation type="submission" date="2022-03" db="EMBL/GenBank/DDBJ databases">
        <title>Genome data of Colletotrichum spp.</title>
        <authorList>
            <person name="Utami Y.D."/>
            <person name="Hiruma K."/>
        </authorList>
    </citation>
    <scope>NUCLEOTIDE SEQUENCE [LARGE SCALE GENOMIC DNA]</scope>
    <source>
        <strain evidence="19 20">MAFF 239500</strain>
    </source>
</reference>
<evidence type="ECO:0000256" key="16">
    <source>
        <dbReference type="SAM" id="MobiDB-lite"/>
    </source>
</evidence>
<keyword evidence="8" id="KW-0498">Mitosis</keyword>
<comment type="similarity">
    <text evidence="4">Belongs to the NUF2 family.</text>
</comment>
<dbReference type="GO" id="GO:0031262">
    <property type="term" value="C:Ndc80 complex"/>
    <property type="evidence" value="ECO:0007669"/>
    <property type="project" value="InterPro"/>
</dbReference>
<dbReference type="Pfam" id="PF03800">
    <property type="entry name" value="Nuf2"/>
    <property type="match status" value="1"/>
</dbReference>
<dbReference type="RefSeq" id="XP_049127819.1">
    <property type="nucleotide sequence ID" value="XM_049271862.1"/>
</dbReference>
<comment type="caution">
    <text evidence="19">The sequence shown here is derived from an EMBL/GenBank/DDBJ whole genome shotgun (WGS) entry which is preliminary data.</text>
</comment>
<dbReference type="Pfam" id="PF18595">
    <property type="entry name" value="Nuf2_DHR10-like"/>
    <property type="match status" value="1"/>
</dbReference>
<name>A0AA37P7S7_9PEZI</name>
<dbReference type="GO" id="GO:0051383">
    <property type="term" value="P:kinetochore organization"/>
    <property type="evidence" value="ECO:0007669"/>
    <property type="project" value="TreeGrafter"/>
</dbReference>
<feature type="coiled-coil region" evidence="15">
    <location>
        <begin position="351"/>
        <end position="438"/>
    </location>
</feature>
<evidence type="ECO:0000256" key="2">
    <source>
        <dbReference type="ARBA" id="ARBA00004123"/>
    </source>
</evidence>
<evidence type="ECO:0000256" key="10">
    <source>
        <dbReference type="ARBA" id="ARBA00023054"/>
    </source>
</evidence>
<keyword evidence="7" id="KW-0132">Cell division</keyword>
<evidence type="ECO:0000256" key="1">
    <source>
        <dbReference type="ARBA" id="ARBA00002772"/>
    </source>
</evidence>
<dbReference type="Gene3D" id="1.10.418.60">
    <property type="entry name" value="Ncd80 complex, Nuf2 subunit"/>
    <property type="match status" value="1"/>
</dbReference>
<evidence type="ECO:0000256" key="13">
    <source>
        <dbReference type="ARBA" id="ARBA00023328"/>
    </source>
</evidence>
<dbReference type="GeneID" id="73326452"/>
<proteinExistence type="inferred from homology"/>
<keyword evidence="11" id="KW-0539">Nucleus</keyword>
<dbReference type="AlphaFoldDB" id="A0AA37P7S7"/>
<dbReference type="PANTHER" id="PTHR21650:SF2">
    <property type="entry name" value="KINETOCHORE PROTEIN NUF2"/>
    <property type="match status" value="1"/>
</dbReference>
<evidence type="ECO:0000256" key="11">
    <source>
        <dbReference type="ARBA" id="ARBA00023242"/>
    </source>
</evidence>
<dbReference type="FunFam" id="1.10.418.60:FF:000003">
    <property type="entry name" value="Probable kinetochore protein nuf2"/>
    <property type="match status" value="1"/>
</dbReference>